<dbReference type="InterPro" id="IPR036852">
    <property type="entry name" value="Peptidase_S8/S53_dom_sf"/>
</dbReference>
<evidence type="ECO:0000256" key="5">
    <source>
        <dbReference type="ARBA" id="ARBA00022825"/>
    </source>
</evidence>
<organism evidence="10 11">
    <name type="scientific">Arthrobacter humicola</name>
    <dbReference type="NCBI Taxonomy" id="409291"/>
    <lineage>
        <taxon>Bacteria</taxon>
        <taxon>Bacillati</taxon>
        <taxon>Actinomycetota</taxon>
        <taxon>Actinomycetes</taxon>
        <taxon>Micrococcales</taxon>
        <taxon>Micrococcaceae</taxon>
        <taxon>Arthrobacter</taxon>
    </lineage>
</organism>
<keyword evidence="6" id="KW-0106">Calcium</keyword>
<reference evidence="10 11" key="1">
    <citation type="journal article" date="2019" name="Int. J. Syst. Evol. Microbiol.">
        <title>The Global Catalogue of Microorganisms (GCM) 10K type strain sequencing project: providing services to taxonomists for standard genome sequencing and annotation.</title>
        <authorList>
            <consortium name="The Broad Institute Genomics Platform"/>
            <consortium name="The Broad Institute Genome Sequencing Center for Infectious Disease"/>
            <person name="Wu L."/>
            <person name="Ma J."/>
        </authorList>
    </citation>
    <scope>NUCLEOTIDE SEQUENCE [LARGE SCALE GENOMIC DNA]</scope>
    <source>
        <strain evidence="10 11">JCM 15921</strain>
    </source>
</reference>
<name>A0ABN2Z2X0_9MICC</name>
<gene>
    <name evidence="10" type="ORF">GCM10009825_20700</name>
</gene>
<keyword evidence="11" id="KW-1185">Reference proteome</keyword>
<sequence length="543" mass="55726">MSDKPATRPSFAEDSVPLPGSERHGVPEVRAEHGPVDPARRIEVTVILRRKAPMPETVKEPMSVENLAATHGAGQDDMQLATDTFTRLGAEVLEADPASRRLRLAGTVETLSDIFGTSLNEVTSAGPHGAEVIHRHRTGGLRIPAALDGIVTAVLGLDDRPQARAQFRAIPLATAGTSYTPPELGKIYKFPAGTDGAGENIAIIELGGGYSTSDLNVYFNGLGITPPNVTAVGVDGAANQPGMDPNGADGEVMLDVEVVGALAPKADILVYFAPNNDAGFLDAIINASHANPTPAAISISWGQSEDGWTAQARTAFDQAFADASALGVTVTAAAGDNGSADGASDGKDHADFPASSPYVLACGGTRLEADPVTGNIVRETVWNDGPNSATGGGFSDAFPVPTWQNGQVAHAKHHKPGKPVKKFLGRGVPDVSGVADPQTGYKVRVNGTNMVIGGTSAVAPLWAALVARLAQASNRRFGLMQAIIYSHMASSNTGFHDIVVGDNGSYKAAPGWDPCTGFGSPDGTALLAAIQSGAGAGAGTGTP</sequence>
<dbReference type="CDD" id="cd04056">
    <property type="entry name" value="Peptidases_S53"/>
    <property type="match status" value="1"/>
</dbReference>
<evidence type="ECO:0000256" key="4">
    <source>
        <dbReference type="ARBA" id="ARBA00022801"/>
    </source>
</evidence>
<evidence type="ECO:0000256" key="7">
    <source>
        <dbReference type="ARBA" id="ARBA00023145"/>
    </source>
</evidence>
<evidence type="ECO:0000259" key="9">
    <source>
        <dbReference type="PROSITE" id="PS51695"/>
    </source>
</evidence>
<dbReference type="PROSITE" id="PS51695">
    <property type="entry name" value="SEDOLISIN"/>
    <property type="match status" value="1"/>
</dbReference>
<keyword evidence="4" id="KW-0378">Hydrolase</keyword>
<dbReference type="SUPFAM" id="SSF52743">
    <property type="entry name" value="Subtilisin-like"/>
    <property type="match status" value="1"/>
</dbReference>
<keyword evidence="5" id="KW-0720">Serine protease</keyword>
<dbReference type="Proteomes" id="UP001500102">
    <property type="component" value="Unassembled WGS sequence"/>
</dbReference>
<feature type="domain" description="Peptidase S53" evidence="9">
    <location>
        <begin position="178"/>
        <end position="533"/>
    </location>
</feature>
<evidence type="ECO:0000256" key="8">
    <source>
        <dbReference type="SAM" id="MobiDB-lite"/>
    </source>
</evidence>
<dbReference type="SUPFAM" id="SSF54897">
    <property type="entry name" value="Protease propeptides/inhibitors"/>
    <property type="match status" value="1"/>
</dbReference>
<dbReference type="SMART" id="SM00944">
    <property type="entry name" value="Pro-kuma_activ"/>
    <property type="match status" value="1"/>
</dbReference>
<dbReference type="InterPro" id="IPR030400">
    <property type="entry name" value="Sedolisin_dom"/>
</dbReference>
<dbReference type="InterPro" id="IPR015366">
    <property type="entry name" value="S53_propep"/>
</dbReference>
<accession>A0ABN2Z2X0</accession>
<feature type="region of interest" description="Disordered" evidence="8">
    <location>
        <begin position="1"/>
        <end position="37"/>
    </location>
</feature>
<dbReference type="InterPro" id="IPR050819">
    <property type="entry name" value="Tripeptidyl-peptidase_I"/>
</dbReference>
<keyword evidence="7" id="KW-0865">Zymogen</keyword>
<dbReference type="RefSeq" id="WP_344365090.1">
    <property type="nucleotide sequence ID" value="NZ_BAAAQB010000029.1"/>
</dbReference>
<evidence type="ECO:0000256" key="3">
    <source>
        <dbReference type="ARBA" id="ARBA00022723"/>
    </source>
</evidence>
<evidence type="ECO:0000256" key="1">
    <source>
        <dbReference type="ARBA" id="ARBA00001913"/>
    </source>
</evidence>
<protein>
    <submittedName>
        <fullName evidence="10">S53 family peptidase</fullName>
    </submittedName>
</protein>
<evidence type="ECO:0000313" key="10">
    <source>
        <dbReference type="EMBL" id="GAA2135995.1"/>
    </source>
</evidence>
<proteinExistence type="predicted"/>
<evidence type="ECO:0000256" key="2">
    <source>
        <dbReference type="ARBA" id="ARBA00022670"/>
    </source>
</evidence>
<evidence type="ECO:0000256" key="6">
    <source>
        <dbReference type="ARBA" id="ARBA00022837"/>
    </source>
</evidence>
<comment type="caution">
    <text evidence="10">The sequence shown here is derived from an EMBL/GenBank/DDBJ whole genome shotgun (WGS) entry which is preliminary data.</text>
</comment>
<dbReference type="PANTHER" id="PTHR14218">
    <property type="entry name" value="PROTEASE S8 TRIPEPTIDYL PEPTIDASE I CLN2"/>
    <property type="match status" value="1"/>
</dbReference>
<keyword evidence="3" id="KW-0479">Metal-binding</keyword>
<comment type="cofactor">
    <cofactor evidence="1">
        <name>Ca(2+)</name>
        <dbReference type="ChEBI" id="CHEBI:29108"/>
    </cofactor>
</comment>
<evidence type="ECO:0000313" key="11">
    <source>
        <dbReference type="Proteomes" id="UP001500102"/>
    </source>
</evidence>
<dbReference type="Gene3D" id="3.40.50.200">
    <property type="entry name" value="Peptidase S8/S53 domain"/>
    <property type="match status" value="1"/>
</dbReference>
<keyword evidence="2" id="KW-0645">Protease</keyword>
<dbReference type="PANTHER" id="PTHR14218:SF15">
    <property type="entry name" value="TRIPEPTIDYL-PEPTIDASE 1"/>
    <property type="match status" value="1"/>
</dbReference>
<feature type="compositionally biased region" description="Basic and acidic residues" evidence="8">
    <location>
        <begin position="21"/>
        <end position="37"/>
    </location>
</feature>
<dbReference type="EMBL" id="BAAAQB010000029">
    <property type="protein sequence ID" value="GAA2135995.1"/>
    <property type="molecule type" value="Genomic_DNA"/>
</dbReference>